<protein>
    <submittedName>
        <fullName evidence="2">Transcriptional regulator, Xre family</fullName>
    </submittedName>
</protein>
<dbReference type="RefSeq" id="WP_015694624.1">
    <property type="nucleotide sequence ID" value="NZ_AP018492.1"/>
</dbReference>
<dbReference type="SUPFAM" id="SSF47413">
    <property type="entry name" value="lambda repressor-like DNA-binding domains"/>
    <property type="match status" value="1"/>
</dbReference>
<dbReference type="InterPro" id="IPR010982">
    <property type="entry name" value="Lambda_DNA-bd_dom_sf"/>
</dbReference>
<organism evidence="2 3">
    <name type="scientific">Melissococcus plutonius</name>
    <dbReference type="NCBI Taxonomy" id="33970"/>
    <lineage>
        <taxon>Bacteria</taxon>
        <taxon>Bacillati</taxon>
        <taxon>Bacillota</taxon>
        <taxon>Bacilli</taxon>
        <taxon>Lactobacillales</taxon>
        <taxon>Enterococcaceae</taxon>
        <taxon>Melissococcus</taxon>
    </lineage>
</organism>
<accession>A0A2Z5Y110</accession>
<proteinExistence type="predicted"/>
<dbReference type="SMART" id="SM00530">
    <property type="entry name" value="HTH_XRE"/>
    <property type="match status" value="1"/>
</dbReference>
<dbReference type="CDD" id="cd00093">
    <property type="entry name" value="HTH_XRE"/>
    <property type="match status" value="1"/>
</dbReference>
<evidence type="ECO:0000259" key="1">
    <source>
        <dbReference type="PROSITE" id="PS50943"/>
    </source>
</evidence>
<reference evidence="2 3" key="1">
    <citation type="submission" date="2018-01" db="EMBL/GenBank/DDBJ databases">
        <title>Whole genome sequence of Melissococcus plutonius DAT561.</title>
        <authorList>
            <person name="Okumura K."/>
            <person name="Takamatsu D."/>
            <person name="Okura M."/>
        </authorList>
    </citation>
    <scope>NUCLEOTIDE SEQUENCE [LARGE SCALE GENOMIC DNA]</scope>
    <source>
        <strain evidence="2 3">DAT561</strain>
    </source>
</reference>
<dbReference type="AlphaFoldDB" id="A0A2Z5Y110"/>
<dbReference type="Gene3D" id="1.10.260.40">
    <property type="entry name" value="lambda repressor-like DNA-binding domains"/>
    <property type="match status" value="1"/>
</dbReference>
<name>A0A2Z5Y110_9ENTE</name>
<dbReference type="GeneID" id="57042988"/>
<dbReference type="EMBL" id="AP018492">
    <property type="protein sequence ID" value="BBC60565.1"/>
    <property type="molecule type" value="Genomic_DNA"/>
</dbReference>
<dbReference type="InterPro" id="IPR001387">
    <property type="entry name" value="Cro/C1-type_HTH"/>
</dbReference>
<dbReference type="PROSITE" id="PS50943">
    <property type="entry name" value="HTH_CROC1"/>
    <property type="match status" value="1"/>
</dbReference>
<dbReference type="GO" id="GO:0003677">
    <property type="term" value="F:DNA binding"/>
    <property type="evidence" value="ECO:0007669"/>
    <property type="project" value="InterPro"/>
</dbReference>
<feature type="domain" description="HTH cro/C1-type" evidence="1">
    <location>
        <begin position="12"/>
        <end position="67"/>
    </location>
</feature>
<gene>
    <name evidence="2" type="ORF">DAT561_0428</name>
</gene>
<dbReference type="Proteomes" id="UP000269226">
    <property type="component" value="Chromosome"/>
</dbReference>
<sequence length="245" mass="28437">MKTELAEAGERIKKIRKQHNYSMAAFSKLIGNSSASTVNNWEKGNNLPNKERLEKIAILGNTTVEWILFGDLSDYVVHLIKDTMQENAKNALFIDQLMTLIQKKQLSYYDDLEILALARQLENDKKIGNSIDYKLPEEKDYQILSEEYTQYHSRKKSIEKEQLLVTIEKKIYESKNSQQITDIFITLCHLLDQSTINQNLSPFNDFLKQLSDYAKLLDNKAHTQEKLTELQIAAKTFIKEIELSK</sequence>
<evidence type="ECO:0000313" key="2">
    <source>
        <dbReference type="EMBL" id="BBC60565.1"/>
    </source>
</evidence>
<dbReference type="Pfam" id="PF01381">
    <property type="entry name" value="HTH_3"/>
    <property type="match status" value="1"/>
</dbReference>
<evidence type="ECO:0000313" key="3">
    <source>
        <dbReference type="Proteomes" id="UP000269226"/>
    </source>
</evidence>